<protein>
    <recommendedName>
        <fullName evidence="1">DUF7666 domain-containing protein</fullName>
    </recommendedName>
</protein>
<dbReference type="Pfam" id="PF24703">
    <property type="entry name" value="DUF7666"/>
    <property type="match status" value="1"/>
</dbReference>
<gene>
    <name evidence="2" type="ORF">Sylvanvirus8_4</name>
</gene>
<evidence type="ECO:0000259" key="1">
    <source>
        <dbReference type="Pfam" id="PF24703"/>
    </source>
</evidence>
<feature type="domain" description="DUF7666" evidence="1">
    <location>
        <begin position="24"/>
        <end position="135"/>
    </location>
</feature>
<sequence length="332" mass="38886">MVTKTRSQTKKESISTPKARQISGYKAFYKGMDKYGVEDVYFGHHQTYTLPGGKLVGKKFRYNGKALPCQSGYHYIPKENNILHVLDYYNPPSEDVTFKKMILTEVCDHGERAIDGDKATTNDLEIIREFTEEETKKALTGILSENSVTKYFENGFQHRNETEGPAQLNLSGTHCYFYMNKGVIIRQNGPAVIYMHNDTIEFRFKTCKWVKDGFKKIDNINIINIFETEKALIAPEHEWDAVTCGEGNCWQWNHNPQRYELGHTKPPKCMFTQVLPDGYRWEWSLMYNDWYIYRPIGHYLYLDNMKRDYENGEKILLSMLADSIPIIYKFEY</sequence>
<dbReference type="EMBL" id="MK072514">
    <property type="protein sequence ID" value="AYV86748.1"/>
    <property type="molecule type" value="Genomic_DNA"/>
</dbReference>
<reference evidence="2" key="1">
    <citation type="submission" date="2018-10" db="EMBL/GenBank/DDBJ databases">
        <title>Hidden diversity of soil giant viruses.</title>
        <authorList>
            <person name="Schulz F."/>
            <person name="Alteio L."/>
            <person name="Goudeau D."/>
            <person name="Ryan E.M."/>
            <person name="Malmstrom R.R."/>
            <person name="Blanchard J."/>
            <person name="Woyke T."/>
        </authorList>
    </citation>
    <scope>NUCLEOTIDE SEQUENCE</scope>
    <source>
        <strain evidence="2">SYV1</strain>
    </source>
</reference>
<organism evidence="2">
    <name type="scientific">Sylvanvirus sp</name>
    <dbReference type="NCBI Taxonomy" id="2487774"/>
    <lineage>
        <taxon>Viruses</taxon>
    </lineage>
</organism>
<dbReference type="InterPro" id="IPR056083">
    <property type="entry name" value="DUF7666"/>
</dbReference>
<accession>A0A3G5AHW0</accession>
<proteinExistence type="predicted"/>
<name>A0A3G5AHW0_9VIRU</name>
<evidence type="ECO:0000313" key="2">
    <source>
        <dbReference type="EMBL" id="AYV86748.1"/>
    </source>
</evidence>